<feature type="chain" id="PRO_5002027559" evidence="1">
    <location>
        <begin position="21"/>
        <end position="254"/>
    </location>
</feature>
<dbReference type="Pfam" id="PF03639">
    <property type="entry name" value="Glyco_hydro_81"/>
    <property type="match status" value="1"/>
</dbReference>
<dbReference type="EMBL" id="KM039028">
    <property type="protein sequence ID" value="AIG56489.1"/>
    <property type="molecule type" value="Genomic_DNA"/>
</dbReference>
<reference evidence="3" key="1">
    <citation type="journal article" date="2014" name="Genome Biol. Evol.">
        <title>The secreted proteins of Achlya hypogyna and Thraustotheca clavata identify the ancestral oomycete secretome and reveal gene acquisitions by horizontal gene transfer.</title>
        <authorList>
            <person name="Misner I."/>
            <person name="Blouin N."/>
            <person name="Leonard G."/>
            <person name="Richards T.A."/>
            <person name="Lane C.E."/>
        </authorList>
    </citation>
    <scope>NUCLEOTIDE SEQUENCE</scope>
    <source>
        <strain evidence="3">ATCC 48635</strain>
    </source>
</reference>
<dbReference type="InterPro" id="IPR005200">
    <property type="entry name" value="Endo-beta-glucanase"/>
</dbReference>
<accession>A0A0A7CPU4</accession>
<dbReference type="AlphaFoldDB" id="A0A0A7CPU4"/>
<evidence type="ECO:0000313" key="3">
    <source>
        <dbReference type="EMBL" id="AIG56489.1"/>
    </source>
</evidence>
<evidence type="ECO:0000256" key="1">
    <source>
        <dbReference type="SAM" id="SignalP"/>
    </source>
</evidence>
<feature type="non-terminal residue" evidence="3">
    <location>
        <position position="254"/>
    </location>
</feature>
<keyword evidence="1" id="KW-0732">Signal</keyword>
<proteinExistence type="predicted"/>
<dbReference type="PANTHER" id="PTHR31983">
    <property type="entry name" value="ENDO-1,3(4)-BETA-GLUCANASE 1"/>
    <property type="match status" value="1"/>
</dbReference>
<organism evidence="3">
    <name type="scientific">Achlya hypogyna</name>
    <name type="common">Oomycete</name>
    <name type="synonym">Protoachlya hypogyna</name>
    <dbReference type="NCBI Taxonomy" id="1202772"/>
    <lineage>
        <taxon>Eukaryota</taxon>
        <taxon>Sar</taxon>
        <taxon>Stramenopiles</taxon>
        <taxon>Oomycota</taxon>
        <taxon>Saprolegniomycetes</taxon>
        <taxon>Saprolegniales</taxon>
        <taxon>Achlyaceae</taxon>
        <taxon>Achlya</taxon>
    </lineage>
</organism>
<sequence>MMPTLTLITLLMYAIYCVNANADNSTVVVNATLRFDPTVTVPAPAHLSSSEPVHSLYTQSTAQSWFAPPRNLASSVKDVPIPTNRWWGNLIAAGKDNAELRAWANPFAIAMHNTGLGISYPPLSRVFGGSSGNGKAPRYYLHSIGNHIVASATELTQASTPFQVTQWDDLGVTIAASAGGKSIESYLVSGMAYFTAKFTGLTPRLTTMHAITMINNKAAVVGTSFSSTTKLSLMLDSGVIWILYTSVPVTWTLS</sequence>
<name>A0A0A7CPU4_ACHHY</name>
<dbReference type="GO" id="GO:0052861">
    <property type="term" value="F:endo-1,3(4)-beta-glucanase activity"/>
    <property type="evidence" value="ECO:0007669"/>
    <property type="project" value="InterPro"/>
</dbReference>
<dbReference type="PROSITE" id="PS52008">
    <property type="entry name" value="GH81"/>
    <property type="match status" value="1"/>
</dbReference>
<feature type="domain" description="Glycosyl hydrolase family 81 N-terminal" evidence="2">
    <location>
        <begin position="75"/>
        <end position="247"/>
    </location>
</feature>
<dbReference type="Gene3D" id="2.70.98.30">
    <property type="entry name" value="Golgi alpha-mannosidase II, domain 4"/>
    <property type="match status" value="1"/>
</dbReference>
<dbReference type="PANTHER" id="PTHR31983:SF0">
    <property type="entry name" value="GLUCAN ENDO-1,3-BETA-D-GLUCOSIDASE 2"/>
    <property type="match status" value="1"/>
</dbReference>
<feature type="signal peptide" evidence="1">
    <location>
        <begin position="1"/>
        <end position="20"/>
    </location>
</feature>
<protein>
    <submittedName>
        <fullName evidence="3">Secreted protein</fullName>
    </submittedName>
</protein>
<evidence type="ECO:0000259" key="2">
    <source>
        <dbReference type="Pfam" id="PF03639"/>
    </source>
</evidence>
<dbReference type="InterPro" id="IPR040451">
    <property type="entry name" value="GH81_N"/>
</dbReference>